<reference evidence="1" key="2">
    <citation type="journal article" date="2018" name="Sci. Data">
        <title>The draft genome sequence of cork oak.</title>
        <authorList>
            <person name="Ramos A.M."/>
            <person name="Usie A."/>
            <person name="Barbosa P."/>
            <person name="Barros P.M."/>
            <person name="Capote T."/>
            <person name="Chaves I."/>
            <person name="Simoes F."/>
            <person name="Abreu I."/>
            <person name="Carrasquinho I."/>
            <person name="Faro C."/>
            <person name="Guimaraes J.B."/>
            <person name="Mendonca D."/>
            <person name="Nobrega F."/>
            <person name="Rodrigues L."/>
            <person name="Saibo N.J.M."/>
            <person name="Varela M.C."/>
            <person name="Egas C."/>
            <person name="Matos J."/>
            <person name="Miguel C.M."/>
            <person name="Oliveira M.M."/>
            <person name="Ricardo C.P."/>
            <person name="Goncalves S."/>
        </authorList>
    </citation>
    <scope>NUCLEOTIDE SEQUENCE [LARGE SCALE GENOMIC DNA]</scope>
    <source>
        <strain evidence="1">HL8</strain>
    </source>
</reference>
<accession>A0AAW0M9F8</accession>
<evidence type="ECO:0000313" key="1">
    <source>
        <dbReference type="EMBL" id="KAK7860094.1"/>
    </source>
</evidence>
<organism evidence="1">
    <name type="scientific">Quercus suber</name>
    <name type="common">Cork oak</name>
    <dbReference type="NCBI Taxonomy" id="58331"/>
    <lineage>
        <taxon>Eukaryota</taxon>
        <taxon>Viridiplantae</taxon>
        <taxon>Streptophyta</taxon>
        <taxon>Embryophyta</taxon>
        <taxon>Tracheophyta</taxon>
        <taxon>Spermatophyta</taxon>
        <taxon>Magnoliopsida</taxon>
        <taxon>eudicotyledons</taxon>
        <taxon>Gunneridae</taxon>
        <taxon>Pentapetalae</taxon>
        <taxon>rosids</taxon>
        <taxon>fabids</taxon>
        <taxon>Fagales</taxon>
        <taxon>Fagaceae</taxon>
        <taxon>Quercus</taxon>
    </lineage>
</organism>
<reference evidence="1" key="1">
    <citation type="submission" date="2017-12" db="EMBL/GenBank/DDBJ databases">
        <authorList>
            <person name="Barbosa P."/>
            <person name="Usie A."/>
            <person name="Ramos A.M."/>
        </authorList>
    </citation>
    <scope>NUCLEOTIDE SEQUENCE</scope>
    <source>
        <strain evidence="1">HL8</strain>
        <tissue evidence="1">Leaves</tissue>
    </source>
</reference>
<dbReference type="AlphaFoldDB" id="A0AAW0M9F8"/>
<protein>
    <submittedName>
        <fullName evidence="1">Uncharacterized protein</fullName>
    </submittedName>
</protein>
<dbReference type="EMBL" id="PKMF04000008">
    <property type="protein sequence ID" value="KAK7860094.1"/>
    <property type="molecule type" value="Genomic_DNA"/>
</dbReference>
<reference evidence="1" key="3">
    <citation type="submission" date="2023-07" db="EMBL/GenBank/DDBJ databases">
        <title>An improved reference 1 genome and first organelle genomes of Quercus suber.</title>
        <authorList>
            <consortium name="Genosuber Consortium"/>
            <person name="Usie A."/>
            <person name="Serra O."/>
            <person name="Barros P."/>
        </authorList>
    </citation>
    <scope>NUCLEOTIDE SEQUENCE</scope>
    <source>
        <strain evidence="1">HL8</strain>
        <tissue evidence="1">Leaves</tissue>
    </source>
</reference>
<sequence>MPIPTLAIVSIALSDIRGMYPKSKADNDLPIVPLWSKIDKPPSVTLLQPLRHKCVMGGLPWPRIDIPRSIKDLQAARTSQFFHSFTGRIQWIAKRLHHLFLESLGKMTEVQASSEHTDKVTFENFRDITMPLSFGKSRAESSGGAAKGMSLEEFLGRFAKDEENEKVATGFHPLSSNTIMFQRSEIPVEGQPLLAAIIRKHPHFLAGCKLGVSLRKSGLQLLVAVLLDMQRTKLDSSNL</sequence>
<gene>
    <name evidence="1" type="ORF">CFP56_042146</name>
</gene>
<proteinExistence type="predicted"/>
<comment type="caution">
    <text evidence="1">The sequence shown here is derived from an EMBL/GenBank/DDBJ whole genome shotgun (WGS) entry which is preliminary data.</text>
</comment>
<name>A0AAW0M9F8_QUESU</name>